<accession>B9XHD3</accession>
<dbReference type="Proteomes" id="UP000003688">
    <property type="component" value="Unassembled WGS sequence"/>
</dbReference>
<keyword evidence="2" id="KW-1185">Reference proteome</keyword>
<evidence type="ECO:0000313" key="2">
    <source>
        <dbReference type="Proteomes" id="UP000003688"/>
    </source>
</evidence>
<proteinExistence type="predicted"/>
<sequence length="105" mass="11569">MRFSPAKKPKSLWHVWAGGRCRVIGVVRSWRCGSNKEPAQIRRFARALNYAGGGACLEFNIHFDGAVYRPPTPSVLFSLAKVPLKASKSTLPEMPGIDPVEVTCQ</sequence>
<organism evidence="1 2">
    <name type="scientific">Pedosphaera parvula (strain Ellin514)</name>
    <dbReference type="NCBI Taxonomy" id="320771"/>
    <lineage>
        <taxon>Bacteria</taxon>
        <taxon>Pseudomonadati</taxon>
        <taxon>Verrucomicrobiota</taxon>
        <taxon>Pedosphaerae</taxon>
        <taxon>Pedosphaerales</taxon>
        <taxon>Pedosphaeraceae</taxon>
        <taxon>Pedosphaera</taxon>
    </lineage>
</organism>
<dbReference type="AlphaFoldDB" id="B9XHD3"/>
<evidence type="ECO:0000313" key="1">
    <source>
        <dbReference type="EMBL" id="EEF60768.1"/>
    </source>
</evidence>
<dbReference type="EMBL" id="ABOX02000014">
    <property type="protein sequence ID" value="EEF60768.1"/>
    <property type="molecule type" value="Genomic_DNA"/>
</dbReference>
<protein>
    <submittedName>
        <fullName evidence="1">Uncharacterized protein</fullName>
    </submittedName>
</protein>
<comment type="caution">
    <text evidence="1">The sequence shown here is derived from an EMBL/GenBank/DDBJ whole genome shotgun (WGS) entry which is preliminary data.</text>
</comment>
<gene>
    <name evidence="1" type="ORF">Cflav_PD3626</name>
</gene>
<name>B9XHD3_PEDPL</name>
<reference evidence="1 2" key="1">
    <citation type="journal article" date="2011" name="J. Bacteriol.">
        <title>Genome sequence of 'Pedosphaera parvula' Ellin514, an aerobic Verrucomicrobial isolate from pasture soil.</title>
        <authorList>
            <person name="Kant R."/>
            <person name="van Passel M.W."/>
            <person name="Sangwan P."/>
            <person name="Palva A."/>
            <person name="Lucas S."/>
            <person name="Copeland A."/>
            <person name="Lapidus A."/>
            <person name="Glavina Del Rio T."/>
            <person name="Dalin E."/>
            <person name="Tice H."/>
            <person name="Bruce D."/>
            <person name="Goodwin L."/>
            <person name="Pitluck S."/>
            <person name="Chertkov O."/>
            <person name="Larimer F.W."/>
            <person name="Land M.L."/>
            <person name="Hauser L."/>
            <person name="Brettin T.S."/>
            <person name="Detter J.C."/>
            <person name="Han S."/>
            <person name="de Vos W.M."/>
            <person name="Janssen P.H."/>
            <person name="Smidt H."/>
        </authorList>
    </citation>
    <scope>NUCLEOTIDE SEQUENCE [LARGE SCALE GENOMIC DNA]</scope>
    <source>
        <strain evidence="1 2">Ellin514</strain>
    </source>
</reference>